<dbReference type="NCBIfam" id="NF004012">
    <property type="entry name" value="PRK05477.1-2"/>
    <property type="match status" value="1"/>
</dbReference>
<organism evidence="13 14">
    <name type="scientific">Ereboglobus luteus</name>
    <dbReference type="NCBI Taxonomy" id="1796921"/>
    <lineage>
        <taxon>Bacteria</taxon>
        <taxon>Pseudomonadati</taxon>
        <taxon>Verrucomicrobiota</taxon>
        <taxon>Opitutia</taxon>
        <taxon>Opitutales</taxon>
        <taxon>Opitutaceae</taxon>
        <taxon>Ereboglobus</taxon>
    </lineage>
</organism>
<reference evidence="13 14" key="1">
    <citation type="journal article" date="2018" name="Syst. Appl. Microbiol.">
        <title>Ereboglobus luteus gen. nov. sp. nov. from cockroach guts, and new insights into the oxygen relationship of the genera Opitutus and Didymococcus (Verrucomicrobia: Opitutaceae).</title>
        <authorList>
            <person name="Tegtmeier D."/>
            <person name="Belitz A."/>
            <person name="Radek R."/>
            <person name="Heimerl T."/>
            <person name="Brune A."/>
        </authorList>
    </citation>
    <scope>NUCLEOTIDE SEQUENCE [LARGE SCALE GENOMIC DNA]</scope>
    <source>
        <strain evidence="13 14">Ho45</strain>
    </source>
</reference>
<dbReference type="GO" id="GO:0050566">
    <property type="term" value="F:asparaginyl-tRNA synthase (glutamine-hydrolyzing) activity"/>
    <property type="evidence" value="ECO:0007669"/>
    <property type="project" value="RHEA"/>
</dbReference>
<dbReference type="GO" id="GO:0005524">
    <property type="term" value="F:ATP binding"/>
    <property type="evidence" value="ECO:0007669"/>
    <property type="project" value="UniProtKB-KW"/>
</dbReference>
<evidence type="ECO:0000313" key="13">
    <source>
        <dbReference type="EMBL" id="AWI07918.1"/>
    </source>
</evidence>
<dbReference type="InterPro" id="IPR017958">
    <property type="entry name" value="Gln-tRNA_amidoTrfase_suB_CS"/>
</dbReference>
<evidence type="ECO:0000256" key="7">
    <source>
        <dbReference type="ARBA" id="ARBA00022917"/>
    </source>
</evidence>
<evidence type="ECO:0000259" key="12">
    <source>
        <dbReference type="SMART" id="SM00845"/>
    </source>
</evidence>
<dbReference type="SMART" id="SM00845">
    <property type="entry name" value="GatB_Yqey"/>
    <property type="match status" value="1"/>
</dbReference>
<dbReference type="SUPFAM" id="SSF55931">
    <property type="entry name" value="Glutamine synthetase/guanido kinase"/>
    <property type="match status" value="1"/>
</dbReference>
<dbReference type="Gene3D" id="1.10.10.410">
    <property type="match status" value="1"/>
</dbReference>
<evidence type="ECO:0000256" key="10">
    <source>
        <dbReference type="ARBA" id="ARBA00047913"/>
    </source>
</evidence>
<dbReference type="RefSeq" id="WP_108823726.1">
    <property type="nucleotide sequence ID" value="NZ_CP023004.1"/>
</dbReference>
<keyword evidence="7 11" id="KW-0648">Protein biosynthesis</keyword>
<dbReference type="Proteomes" id="UP000244896">
    <property type="component" value="Chromosome"/>
</dbReference>
<dbReference type="GO" id="GO:0050567">
    <property type="term" value="F:glutaminyl-tRNA synthase (glutamine-hydrolyzing) activity"/>
    <property type="evidence" value="ECO:0007669"/>
    <property type="project" value="UniProtKB-UniRule"/>
</dbReference>
<evidence type="ECO:0000256" key="3">
    <source>
        <dbReference type="ARBA" id="ARBA00016923"/>
    </source>
</evidence>
<keyword evidence="5 11" id="KW-0547">Nucleotide-binding</keyword>
<name>A0A2U8DZ61_9BACT</name>
<dbReference type="KEGG" id="elut:CKA38_00385"/>
<comment type="subunit">
    <text evidence="2 11">Heterotrimer of A, B and C subunits.</text>
</comment>
<dbReference type="AlphaFoldDB" id="A0A2U8DZ61"/>
<dbReference type="HAMAP" id="MF_00121">
    <property type="entry name" value="GatB"/>
    <property type="match status" value="1"/>
</dbReference>
<dbReference type="PROSITE" id="PS01234">
    <property type="entry name" value="GATB"/>
    <property type="match status" value="1"/>
</dbReference>
<evidence type="ECO:0000256" key="9">
    <source>
        <dbReference type="ARBA" id="ARBA00047380"/>
    </source>
</evidence>
<dbReference type="PANTHER" id="PTHR11659:SF0">
    <property type="entry name" value="GLUTAMYL-TRNA(GLN) AMIDOTRANSFERASE SUBUNIT B, MITOCHONDRIAL"/>
    <property type="match status" value="1"/>
</dbReference>
<evidence type="ECO:0000256" key="4">
    <source>
        <dbReference type="ARBA" id="ARBA00022598"/>
    </source>
</evidence>
<keyword evidence="4 11" id="KW-0436">Ligase</keyword>
<accession>A0A2U8DZ61</accession>
<evidence type="ECO:0000256" key="1">
    <source>
        <dbReference type="ARBA" id="ARBA00005306"/>
    </source>
</evidence>
<dbReference type="InterPro" id="IPR014746">
    <property type="entry name" value="Gln_synth/guanido_kin_cat_dom"/>
</dbReference>
<evidence type="ECO:0000256" key="11">
    <source>
        <dbReference type="HAMAP-Rule" id="MF_00121"/>
    </source>
</evidence>
<dbReference type="NCBIfam" id="TIGR00133">
    <property type="entry name" value="gatB"/>
    <property type="match status" value="1"/>
</dbReference>
<evidence type="ECO:0000313" key="14">
    <source>
        <dbReference type="Proteomes" id="UP000244896"/>
    </source>
</evidence>
<comment type="similarity">
    <text evidence="1 11">Belongs to the GatB/GatE family. GatB subfamily.</text>
</comment>
<dbReference type="EMBL" id="CP023004">
    <property type="protein sequence ID" value="AWI07918.1"/>
    <property type="molecule type" value="Genomic_DNA"/>
</dbReference>
<dbReference type="InterPro" id="IPR018027">
    <property type="entry name" value="Asn/Gln_amidotransferase"/>
</dbReference>
<comment type="catalytic activity">
    <reaction evidence="10 11">
        <text>L-glutamyl-tRNA(Gln) + L-glutamine + ATP + H2O = L-glutaminyl-tRNA(Gln) + L-glutamate + ADP + phosphate + H(+)</text>
        <dbReference type="Rhea" id="RHEA:17521"/>
        <dbReference type="Rhea" id="RHEA-COMP:9681"/>
        <dbReference type="Rhea" id="RHEA-COMP:9684"/>
        <dbReference type="ChEBI" id="CHEBI:15377"/>
        <dbReference type="ChEBI" id="CHEBI:15378"/>
        <dbReference type="ChEBI" id="CHEBI:29985"/>
        <dbReference type="ChEBI" id="CHEBI:30616"/>
        <dbReference type="ChEBI" id="CHEBI:43474"/>
        <dbReference type="ChEBI" id="CHEBI:58359"/>
        <dbReference type="ChEBI" id="CHEBI:78520"/>
        <dbReference type="ChEBI" id="CHEBI:78521"/>
        <dbReference type="ChEBI" id="CHEBI:456216"/>
    </reaction>
</comment>
<dbReference type="SUPFAM" id="SSF89095">
    <property type="entry name" value="GatB/YqeY motif"/>
    <property type="match status" value="1"/>
</dbReference>
<evidence type="ECO:0000256" key="2">
    <source>
        <dbReference type="ARBA" id="ARBA00011123"/>
    </source>
</evidence>
<dbReference type="InterPro" id="IPR004413">
    <property type="entry name" value="GatB"/>
</dbReference>
<dbReference type="GO" id="GO:0006412">
    <property type="term" value="P:translation"/>
    <property type="evidence" value="ECO:0007669"/>
    <property type="project" value="UniProtKB-UniRule"/>
</dbReference>
<dbReference type="Pfam" id="PF02934">
    <property type="entry name" value="GatB_N"/>
    <property type="match status" value="1"/>
</dbReference>
<evidence type="ECO:0000256" key="5">
    <source>
        <dbReference type="ARBA" id="ARBA00022741"/>
    </source>
</evidence>
<keyword evidence="13" id="KW-0808">Transferase</keyword>
<dbReference type="InterPro" id="IPR023168">
    <property type="entry name" value="GatB_Yqey_C_2"/>
</dbReference>
<dbReference type="InterPro" id="IPR017959">
    <property type="entry name" value="Asn/Gln-tRNA_amidoTrfase_suB/E"/>
</dbReference>
<dbReference type="Pfam" id="PF02637">
    <property type="entry name" value="GatB_Yqey"/>
    <property type="match status" value="1"/>
</dbReference>
<keyword evidence="14" id="KW-1185">Reference proteome</keyword>
<protein>
    <recommendedName>
        <fullName evidence="3 11">Aspartyl/glutamyl-tRNA(Asn/Gln) amidotransferase subunit B</fullName>
        <shortName evidence="11">Asp/Glu-ADT subunit B</shortName>
        <ecNumber evidence="11">6.3.5.-</ecNumber>
    </recommendedName>
</protein>
<sequence>MKYEAVIGLEVHIQLKTRTKMFTRAASGYGHEPNTLTDPVVLALPGALPVLNKAAIDQIIRAGLLVNCRIADECRWDRKNYFYPDSPKNYQLTQQFAPICLGGSVEIELPGSARNIMGEHKTIPLNRIHLEEDVGKLNHFATESLVDYNRAGTPLMELVTEPALASGDEAAAFLTILRATMQQGGVSDCDMEKGQMRCDANVSIRPVGSTTLGTKVEMKNLNSISYVRDAIEHEIKRQTALVEKGGSVVQETRDYDGLTGVSQSLRTKEDAHDYRYFPDPDLMPVHVSAEWKNSLAATLPERPFDRQRRLMADHNLPYTITSVLIWDKPLADYYDAAVKLAGSDAPALAQPLGNWITNDLLRELGATKATFKEAVAKIPPAHLVALVKLIAAGTLTTNTAKEVFAEMFATGDAPEPIADRKNLKAVPTDANELEQWCRDAIAANAKAAEEFRAGKESAINGLKGPVMKASKGKANPKLVDETLRRLLAE</sequence>
<dbReference type="EC" id="6.3.5.-" evidence="11"/>
<gene>
    <name evidence="11" type="primary">gatB</name>
    <name evidence="13" type="ORF">CKA38_00385</name>
</gene>
<dbReference type="NCBIfam" id="NF004014">
    <property type="entry name" value="PRK05477.1-4"/>
    <property type="match status" value="1"/>
</dbReference>
<dbReference type="InterPro" id="IPR006075">
    <property type="entry name" value="Asn/Gln-tRNA_Trfase_suB/E_cat"/>
</dbReference>
<proteinExistence type="inferred from homology"/>
<dbReference type="FunFam" id="1.10.10.410:FF:000001">
    <property type="entry name" value="Aspartyl/glutamyl-tRNA(Asn/Gln) amidotransferase subunit B"/>
    <property type="match status" value="1"/>
</dbReference>
<evidence type="ECO:0000256" key="8">
    <source>
        <dbReference type="ARBA" id="ARBA00024799"/>
    </source>
</evidence>
<comment type="function">
    <text evidence="8 11">Allows the formation of correctly charged Asn-tRNA(Asn) or Gln-tRNA(Gln) through the transamidation of misacylated Asp-tRNA(Asn) or Glu-tRNA(Gln) in organisms which lack either or both of asparaginyl-tRNA or glutaminyl-tRNA synthetases. The reaction takes place in the presence of glutamine and ATP through an activated phospho-Asp-tRNA(Asn) or phospho-Glu-tRNA(Gln).</text>
</comment>
<comment type="catalytic activity">
    <reaction evidence="9 11">
        <text>L-aspartyl-tRNA(Asn) + L-glutamine + ATP + H2O = L-asparaginyl-tRNA(Asn) + L-glutamate + ADP + phosphate + 2 H(+)</text>
        <dbReference type="Rhea" id="RHEA:14513"/>
        <dbReference type="Rhea" id="RHEA-COMP:9674"/>
        <dbReference type="Rhea" id="RHEA-COMP:9677"/>
        <dbReference type="ChEBI" id="CHEBI:15377"/>
        <dbReference type="ChEBI" id="CHEBI:15378"/>
        <dbReference type="ChEBI" id="CHEBI:29985"/>
        <dbReference type="ChEBI" id="CHEBI:30616"/>
        <dbReference type="ChEBI" id="CHEBI:43474"/>
        <dbReference type="ChEBI" id="CHEBI:58359"/>
        <dbReference type="ChEBI" id="CHEBI:78515"/>
        <dbReference type="ChEBI" id="CHEBI:78516"/>
        <dbReference type="ChEBI" id="CHEBI:456216"/>
    </reaction>
</comment>
<dbReference type="PANTHER" id="PTHR11659">
    <property type="entry name" value="GLUTAMYL-TRNA GLN AMIDOTRANSFERASE SUBUNIT B MITOCHONDRIAL AND PROKARYOTIC PET112-RELATED"/>
    <property type="match status" value="1"/>
</dbReference>
<dbReference type="InterPro" id="IPR003789">
    <property type="entry name" value="Asn/Gln_tRNA_amidoTrase-B-like"/>
</dbReference>
<dbReference type="GO" id="GO:0016740">
    <property type="term" value="F:transferase activity"/>
    <property type="evidence" value="ECO:0007669"/>
    <property type="project" value="UniProtKB-KW"/>
</dbReference>
<evidence type="ECO:0000256" key="6">
    <source>
        <dbReference type="ARBA" id="ARBA00022840"/>
    </source>
</evidence>
<feature type="domain" description="Asn/Gln amidotransferase" evidence="12">
    <location>
        <begin position="332"/>
        <end position="487"/>
    </location>
</feature>
<keyword evidence="6 11" id="KW-0067">ATP-binding</keyword>
<dbReference type="GO" id="GO:0070681">
    <property type="term" value="P:glutaminyl-tRNAGln biosynthesis via transamidation"/>
    <property type="evidence" value="ECO:0007669"/>
    <property type="project" value="TreeGrafter"/>
</dbReference>
<dbReference type="OrthoDB" id="9804078at2"/>